<feature type="region of interest" description="Disordered" evidence="1">
    <location>
        <begin position="54"/>
        <end position="102"/>
    </location>
</feature>
<name>A0AAV4P5X8_9ARAC</name>
<comment type="caution">
    <text evidence="2">The sequence shown here is derived from an EMBL/GenBank/DDBJ whole genome shotgun (WGS) entry which is preliminary data.</text>
</comment>
<evidence type="ECO:0000313" key="3">
    <source>
        <dbReference type="Proteomes" id="UP001054837"/>
    </source>
</evidence>
<evidence type="ECO:0000313" key="2">
    <source>
        <dbReference type="EMBL" id="GIX92446.1"/>
    </source>
</evidence>
<reference evidence="2 3" key="1">
    <citation type="submission" date="2021-06" db="EMBL/GenBank/DDBJ databases">
        <title>Caerostris darwini draft genome.</title>
        <authorList>
            <person name="Kono N."/>
            <person name="Arakawa K."/>
        </authorList>
    </citation>
    <scope>NUCLEOTIDE SEQUENCE [LARGE SCALE GENOMIC DNA]</scope>
</reference>
<accession>A0AAV4P5X8</accession>
<sequence length="102" mass="11915">MIFFKYNEENIWVVLDDENYCWLNSKGVKSFFPDLIPITLPKVWEDFNIAPKHQSSIPRDESLNSSKLVETQSAEDENSESEDESEIPYEEDEPLNSTQLLK</sequence>
<dbReference type="Proteomes" id="UP001054837">
    <property type="component" value="Unassembled WGS sequence"/>
</dbReference>
<dbReference type="AlphaFoldDB" id="A0AAV4P5X8"/>
<organism evidence="2 3">
    <name type="scientific">Caerostris darwini</name>
    <dbReference type="NCBI Taxonomy" id="1538125"/>
    <lineage>
        <taxon>Eukaryota</taxon>
        <taxon>Metazoa</taxon>
        <taxon>Ecdysozoa</taxon>
        <taxon>Arthropoda</taxon>
        <taxon>Chelicerata</taxon>
        <taxon>Arachnida</taxon>
        <taxon>Araneae</taxon>
        <taxon>Araneomorphae</taxon>
        <taxon>Entelegynae</taxon>
        <taxon>Araneoidea</taxon>
        <taxon>Araneidae</taxon>
        <taxon>Caerostris</taxon>
    </lineage>
</organism>
<protein>
    <submittedName>
        <fullName evidence="2">Uncharacterized protein</fullName>
    </submittedName>
</protein>
<keyword evidence="3" id="KW-1185">Reference proteome</keyword>
<dbReference type="EMBL" id="BPLQ01002395">
    <property type="protein sequence ID" value="GIX92446.1"/>
    <property type="molecule type" value="Genomic_DNA"/>
</dbReference>
<proteinExistence type="predicted"/>
<feature type="compositionally biased region" description="Acidic residues" evidence="1">
    <location>
        <begin position="73"/>
        <end position="94"/>
    </location>
</feature>
<evidence type="ECO:0000256" key="1">
    <source>
        <dbReference type="SAM" id="MobiDB-lite"/>
    </source>
</evidence>
<gene>
    <name evidence="2" type="ORF">CDAR_232061</name>
</gene>
<feature type="compositionally biased region" description="Polar residues" evidence="1">
    <location>
        <begin position="54"/>
        <end position="72"/>
    </location>
</feature>